<dbReference type="InterPro" id="IPR000639">
    <property type="entry name" value="Epox_hydrolase-like"/>
</dbReference>
<dbReference type="PRINTS" id="PR00111">
    <property type="entry name" value="ABHYDROLASE"/>
</dbReference>
<dbReference type="Pfam" id="PF00561">
    <property type="entry name" value="Abhydrolase_1"/>
    <property type="match status" value="1"/>
</dbReference>
<keyword evidence="2" id="KW-0378">Hydrolase</keyword>
<dbReference type="PRINTS" id="PR00412">
    <property type="entry name" value="EPOXHYDRLASE"/>
</dbReference>
<dbReference type="PANTHER" id="PTHR46438">
    <property type="entry name" value="ALPHA/BETA-HYDROLASES SUPERFAMILY PROTEIN"/>
    <property type="match status" value="1"/>
</dbReference>
<protein>
    <submittedName>
        <fullName evidence="2">Alpha/beta fold hydrolase</fullName>
    </submittedName>
</protein>
<dbReference type="Gene3D" id="3.40.50.1820">
    <property type="entry name" value="alpha/beta hydrolase"/>
    <property type="match status" value="1"/>
</dbReference>
<comment type="caution">
    <text evidence="2">The sequence shown here is derived from an EMBL/GenBank/DDBJ whole genome shotgun (WGS) entry which is preliminary data.</text>
</comment>
<dbReference type="RefSeq" id="WP_387402821.1">
    <property type="nucleotide sequence ID" value="NZ_JBIAQY010000002.1"/>
</dbReference>
<accession>A0ABW6RTZ1</accession>
<dbReference type="Proteomes" id="UP001601992">
    <property type="component" value="Unassembled WGS sequence"/>
</dbReference>
<reference evidence="2 3" key="1">
    <citation type="submission" date="2024-10" db="EMBL/GenBank/DDBJ databases">
        <title>The Natural Products Discovery Center: Release of the First 8490 Sequenced Strains for Exploring Actinobacteria Biosynthetic Diversity.</title>
        <authorList>
            <person name="Kalkreuter E."/>
            <person name="Kautsar S.A."/>
            <person name="Yang D."/>
            <person name="Bader C.D."/>
            <person name="Teijaro C.N."/>
            <person name="Fluegel L."/>
            <person name="Davis C.M."/>
            <person name="Simpson J.R."/>
            <person name="Lauterbach L."/>
            <person name="Steele A.D."/>
            <person name="Gui C."/>
            <person name="Meng S."/>
            <person name="Li G."/>
            <person name="Viehrig K."/>
            <person name="Ye F."/>
            <person name="Su P."/>
            <person name="Kiefer A.F."/>
            <person name="Nichols A."/>
            <person name="Cepeda A.J."/>
            <person name="Yan W."/>
            <person name="Fan B."/>
            <person name="Jiang Y."/>
            <person name="Adhikari A."/>
            <person name="Zheng C.-J."/>
            <person name="Schuster L."/>
            <person name="Cowan T.M."/>
            <person name="Smanski M.J."/>
            <person name="Chevrette M.G."/>
            <person name="De Carvalho L.P.S."/>
            <person name="Shen B."/>
        </authorList>
    </citation>
    <scope>NUCLEOTIDE SEQUENCE [LARGE SCALE GENOMIC DNA]</scope>
    <source>
        <strain evidence="2 3">NPDC002593</strain>
    </source>
</reference>
<dbReference type="PANTHER" id="PTHR46438:SF11">
    <property type="entry name" value="LIPASE-RELATED"/>
    <property type="match status" value="1"/>
</dbReference>
<proteinExistence type="predicted"/>
<dbReference type="InterPro" id="IPR000073">
    <property type="entry name" value="AB_hydrolase_1"/>
</dbReference>
<evidence type="ECO:0000259" key="1">
    <source>
        <dbReference type="Pfam" id="PF00561"/>
    </source>
</evidence>
<name>A0ABW6RTZ1_9NOCA</name>
<evidence type="ECO:0000313" key="3">
    <source>
        <dbReference type="Proteomes" id="UP001601992"/>
    </source>
</evidence>
<dbReference type="GO" id="GO:0016787">
    <property type="term" value="F:hydrolase activity"/>
    <property type="evidence" value="ECO:0007669"/>
    <property type="project" value="UniProtKB-KW"/>
</dbReference>
<dbReference type="EMBL" id="JBIAQY010000002">
    <property type="protein sequence ID" value="MFF3567495.1"/>
    <property type="molecule type" value="Genomic_DNA"/>
</dbReference>
<dbReference type="SUPFAM" id="SSF53474">
    <property type="entry name" value="alpha/beta-Hydrolases"/>
    <property type="match status" value="1"/>
</dbReference>
<organism evidence="2 3">
    <name type="scientific">Nocardia jiangxiensis</name>
    <dbReference type="NCBI Taxonomy" id="282685"/>
    <lineage>
        <taxon>Bacteria</taxon>
        <taxon>Bacillati</taxon>
        <taxon>Actinomycetota</taxon>
        <taxon>Actinomycetes</taxon>
        <taxon>Mycobacteriales</taxon>
        <taxon>Nocardiaceae</taxon>
        <taxon>Nocardia</taxon>
    </lineage>
</organism>
<keyword evidence="3" id="KW-1185">Reference proteome</keyword>
<evidence type="ECO:0000313" key="2">
    <source>
        <dbReference type="EMBL" id="MFF3567495.1"/>
    </source>
</evidence>
<sequence>MTAVESASAELTYESTRATAQVDGLTFNYHEAGTGEPLLLLHGSGPGVSAWSNFRHNLPVFAQRFRTIMPDLPGFGASDLPELAEVYPIAAARLIARFMDELGIESVSIIGNSMGGAVAAELSALYPERVRRIAIMGSGGLSVGIFQAEPSEGFKRLFEFLEEPSRERMIGWIKTMVFDQTLITDELVDERMTNATADGVLARTGAIFASMFNPANQQKYVPLWTRASTFTTPTLMLWGRDDRMLPYDQAHFANRWLPEVELHTFARCGHWVQVERKAEFERVAIEFLTRDAAEGEA</sequence>
<feature type="domain" description="AB hydrolase-1" evidence="1">
    <location>
        <begin position="37"/>
        <end position="276"/>
    </location>
</feature>
<dbReference type="InterPro" id="IPR029058">
    <property type="entry name" value="AB_hydrolase_fold"/>
</dbReference>
<gene>
    <name evidence="2" type="ORF">ACFYXQ_06895</name>
</gene>